<name>A0A1Y3B0U1_EURMA</name>
<evidence type="ECO:0000313" key="3">
    <source>
        <dbReference type="Proteomes" id="UP000194236"/>
    </source>
</evidence>
<dbReference type="Gene3D" id="3.60.10.10">
    <property type="entry name" value="Endonuclease/exonuclease/phosphatase"/>
    <property type="match status" value="1"/>
</dbReference>
<dbReference type="GO" id="GO:0046856">
    <property type="term" value="P:phosphatidylinositol dephosphorylation"/>
    <property type="evidence" value="ECO:0007669"/>
    <property type="project" value="InterPro"/>
</dbReference>
<evidence type="ECO:0000259" key="1">
    <source>
        <dbReference type="Pfam" id="PF22669"/>
    </source>
</evidence>
<dbReference type="AlphaFoldDB" id="A0A1Y3B0U1"/>
<dbReference type="PANTHER" id="PTHR47039">
    <property type="entry name" value="INOSITOL POLYPHOSPHATE 5-PHOSPHATASE E"/>
    <property type="match status" value="1"/>
</dbReference>
<comment type="caution">
    <text evidence="2">The sequence shown here is derived from an EMBL/GenBank/DDBJ whole genome shotgun (WGS) entry which is preliminary data.</text>
</comment>
<feature type="domain" description="Inositol polyphosphate-related phosphatase" evidence="1">
    <location>
        <begin position="20"/>
        <end position="165"/>
    </location>
</feature>
<organism evidence="2 3">
    <name type="scientific">Euroglyphus maynei</name>
    <name type="common">Mayne's house dust mite</name>
    <dbReference type="NCBI Taxonomy" id="6958"/>
    <lineage>
        <taxon>Eukaryota</taxon>
        <taxon>Metazoa</taxon>
        <taxon>Ecdysozoa</taxon>
        <taxon>Arthropoda</taxon>
        <taxon>Chelicerata</taxon>
        <taxon>Arachnida</taxon>
        <taxon>Acari</taxon>
        <taxon>Acariformes</taxon>
        <taxon>Sarcoptiformes</taxon>
        <taxon>Astigmata</taxon>
        <taxon>Psoroptidia</taxon>
        <taxon>Analgoidea</taxon>
        <taxon>Pyroglyphidae</taxon>
        <taxon>Pyroglyphinae</taxon>
        <taxon>Euroglyphus</taxon>
    </lineage>
</organism>
<dbReference type="InterPro" id="IPR036691">
    <property type="entry name" value="Endo/exonu/phosph_ase_sf"/>
</dbReference>
<dbReference type="Pfam" id="PF22669">
    <property type="entry name" value="Exo_endo_phos2"/>
    <property type="match status" value="1"/>
</dbReference>
<dbReference type="PANTHER" id="PTHR47039:SF1">
    <property type="entry name" value="INOSITOL POLYPHOSPHATE 5-PHOSPHATASE E"/>
    <property type="match status" value="1"/>
</dbReference>
<dbReference type="EMBL" id="MUJZ01052472">
    <property type="protein sequence ID" value="OTF73246.1"/>
    <property type="molecule type" value="Genomic_DNA"/>
</dbReference>
<dbReference type="InterPro" id="IPR053321">
    <property type="entry name" value="IPP-5-Phosphatase_Type_IV"/>
</dbReference>
<protein>
    <recommendedName>
        <fullName evidence="1">Inositol polyphosphate-related phosphatase domain-containing protein</fullName>
    </recommendedName>
</protein>
<accession>A0A1Y3B0U1</accession>
<feature type="non-terminal residue" evidence="2">
    <location>
        <position position="191"/>
    </location>
</feature>
<dbReference type="OrthoDB" id="2248459at2759"/>
<dbReference type="Proteomes" id="UP000194236">
    <property type="component" value="Unassembled WGS sequence"/>
</dbReference>
<sequence>MGSKPPNDYSHSLQELLHLKSNQPIQSDDSGESNLPELFVIGLQETPNSEMIVNSLKVGIQSVLGPNYCLLRWSSVGVLHSSIWLRRELLWSCTTVNMVPVHMRPMAANRIRTKGAISLSFNLFGTSFLFINTHLTAHEINLRSRMNQLDKVQQILNLKYPSKSNSEMNLTATIENNHNNNNNNTKNIRDH</sequence>
<gene>
    <name evidence="2" type="ORF">BLA29_007267</name>
</gene>
<reference evidence="2 3" key="1">
    <citation type="submission" date="2017-03" db="EMBL/GenBank/DDBJ databases">
        <title>Genome Survey of Euroglyphus maynei.</title>
        <authorList>
            <person name="Arlian L.G."/>
            <person name="Morgan M.S."/>
            <person name="Rider S.D."/>
        </authorList>
    </citation>
    <scope>NUCLEOTIDE SEQUENCE [LARGE SCALE GENOMIC DNA]</scope>
    <source>
        <strain evidence="2">Arlian Lab</strain>
        <tissue evidence="2">Whole body</tissue>
    </source>
</reference>
<proteinExistence type="predicted"/>
<dbReference type="SUPFAM" id="SSF56219">
    <property type="entry name" value="DNase I-like"/>
    <property type="match status" value="1"/>
</dbReference>
<evidence type="ECO:0000313" key="2">
    <source>
        <dbReference type="EMBL" id="OTF73246.1"/>
    </source>
</evidence>
<dbReference type="GO" id="GO:0016791">
    <property type="term" value="F:phosphatase activity"/>
    <property type="evidence" value="ECO:0007669"/>
    <property type="project" value="InterPro"/>
</dbReference>
<keyword evidence="3" id="KW-1185">Reference proteome</keyword>
<dbReference type="InterPro" id="IPR000300">
    <property type="entry name" value="IPPc"/>
</dbReference>